<name>H6SQW2_PARPM</name>
<dbReference type="STRING" id="1150469.RSPPHO_00801"/>
<feature type="domain" description="DUF2126" evidence="2">
    <location>
        <begin position="21"/>
        <end position="174"/>
    </location>
</feature>
<sequence length="179" mass="19202">MARCITGAWTSRSATPWSPGMSVGEDPGPGGTVRFVDSSVERLQIRTQGLIPGRHVLTCNGRRLPLTATGTPGESVAGVRYRAWCPSRCLHPTVAPHVPLVFDLLDTWNGRSMGGCVYHVAHPGGRSYDVVPINANEAESRRLARFFAIGHTAGPMVTPPAEINPAFPLTLDLRRPIGA</sequence>
<dbReference type="eggNOG" id="COG4196">
    <property type="taxonomic scope" value="Bacteria"/>
</dbReference>
<evidence type="ECO:0000259" key="2">
    <source>
        <dbReference type="Pfam" id="PF09899"/>
    </source>
</evidence>
<dbReference type="EMBL" id="HE663493">
    <property type="protein sequence ID" value="CCG07427.1"/>
    <property type="molecule type" value="Genomic_DNA"/>
</dbReference>
<proteinExistence type="predicted"/>
<dbReference type="HOGENOM" id="CLU_128752_0_0_5"/>
<dbReference type="InterPro" id="IPR018667">
    <property type="entry name" value="DUF2126"/>
</dbReference>
<evidence type="ECO:0000313" key="4">
    <source>
        <dbReference type="Proteomes" id="UP000033220"/>
    </source>
</evidence>
<reference evidence="3 4" key="1">
    <citation type="submission" date="2012-02" db="EMBL/GenBank/DDBJ databases">
        <title>Shotgun genome sequence of Phaeospirillum photometricum DSM 122.</title>
        <authorList>
            <person name="Duquesne K."/>
            <person name="Sturgis J."/>
        </authorList>
    </citation>
    <scope>NUCLEOTIDE SEQUENCE [LARGE SCALE GENOMIC DNA]</scope>
    <source>
        <strain evidence="4">DSM122</strain>
    </source>
</reference>
<protein>
    <submittedName>
        <fullName evidence="3">Transglutaminase-like</fullName>
    </submittedName>
</protein>
<organism evidence="3 4">
    <name type="scientific">Pararhodospirillum photometricum DSM 122</name>
    <dbReference type="NCBI Taxonomy" id="1150469"/>
    <lineage>
        <taxon>Bacteria</taxon>
        <taxon>Pseudomonadati</taxon>
        <taxon>Pseudomonadota</taxon>
        <taxon>Alphaproteobacteria</taxon>
        <taxon>Rhodospirillales</taxon>
        <taxon>Rhodospirillaceae</taxon>
        <taxon>Pararhodospirillum</taxon>
    </lineage>
</organism>
<accession>H6SQW2</accession>
<dbReference type="Proteomes" id="UP000033220">
    <property type="component" value="Chromosome DSM 122"/>
</dbReference>
<evidence type="ECO:0000256" key="1">
    <source>
        <dbReference type="SAM" id="MobiDB-lite"/>
    </source>
</evidence>
<gene>
    <name evidence="3" type="ORF">RSPPHO_00801</name>
</gene>
<evidence type="ECO:0000313" key="3">
    <source>
        <dbReference type="EMBL" id="CCG07427.1"/>
    </source>
</evidence>
<feature type="region of interest" description="Disordered" evidence="1">
    <location>
        <begin position="1"/>
        <end position="29"/>
    </location>
</feature>
<dbReference type="KEGG" id="rpm:RSPPHO_00801"/>
<dbReference type="Pfam" id="PF09899">
    <property type="entry name" value="DUF2126"/>
    <property type="match status" value="1"/>
</dbReference>
<dbReference type="PATRIC" id="fig|1150469.3.peg.920"/>
<dbReference type="AlphaFoldDB" id="H6SQW2"/>
<keyword evidence="4" id="KW-1185">Reference proteome</keyword>